<evidence type="ECO:0000256" key="6">
    <source>
        <dbReference type="ARBA" id="ARBA00023098"/>
    </source>
</evidence>
<keyword evidence="2" id="KW-0808">Transferase</keyword>
<dbReference type="GO" id="GO:0008897">
    <property type="term" value="F:holo-[acyl-carrier-protein] synthase activity"/>
    <property type="evidence" value="ECO:0007669"/>
    <property type="project" value="InterPro"/>
</dbReference>
<keyword evidence="1" id="KW-0444">Lipid biosynthesis</keyword>
<dbReference type="NCBIfam" id="TIGR00556">
    <property type="entry name" value="pantethn_trn"/>
    <property type="match status" value="1"/>
</dbReference>
<sequence length="128" mass="14713">MGLVGIGVDVLHTPRILALMRRRSPEQLARRILSQTEWKEWRQKVHSRDLPAQATWLAVRWCLKEAAYKALYPNDKPTWKHLTVEREQNEKPVLCYAPPIPSLGTLATLHCSVSHDGEYVFGMVVAER</sequence>
<keyword evidence="6" id="KW-0443">Lipid metabolism</keyword>
<dbReference type="EMBL" id="KN840438">
    <property type="protein sequence ID" value="KIP12876.1"/>
    <property type="molecule type" value="Genomic_DNA"/>
</dbReference>
<evidence type="ECO:0000256" key="5">
    <source>
        <dbReference type="ARBA" id="ARBA00022842"/>
    </source>
</evidence>
<name>A0A0C3S891_PHLG1</name>
<dbReference type="GO" id="GO:0006633">
    <property type="term" value="P:fatty acid biosynthetic process"/>
    <property type="evidence" value="ECO:0007669"/>
    <property type="project" value="UniProtKB-KW"/>
</dbReference>
<dbReference type="AlphaFoldDB" id="A0A0C3S891"/>
<keyword evidence="7" id="KW-0275">Fatty acid biosynthesis</keyword>
<dbReference type="InterPro" id="IPR037143">
    <property type="entry name" value="4-PPantetheinyl_Trfase_dom_sf"/>
</dbReference>
<dbReference type="SUPFAM" id="SSF56214">
    <property type="entry name" value="4'-phosphopantetheinyl transferase"/>
    <property type="match status" value="1"/>
</dbReference>
<protein>
    <recommendedName>
        <fullName evidence="8">4'-phosphopantetheinyl transferase domain-containing protein</fullName>
    </recommendedName>
</protein>
<evidence type="ECO:0000313" key="10">
    <source>
        <dbReference type="Proteomes" id="UP000053257"/>
    </source>
</evidence>
<evidence type="ECO:0000313" key="9">
    <source>
        <dbReference type="EMBL" id="KIP12876.1"/>
    </source>
</evidence>
<reference evidence="9 10" key="1">
    <citation type="journal article" date="2014" name="PLoS Genet.">
        <title>Analysis of the Phlebiopsis gigantea genome, transcriptome and secretome provides insight into its pioneer colonization strategies of wood.</title>
        <authorList>
            <person name="Hori C."/>
            <person name="Ishida T."/>
            <person name="Igarashi K."/>
            <person name="Samejima M."/>
            <person name="Suzuki H."/>
            <person name="Master E."/>
            <person name="Ferreira P."/>
            <person name="Ruiz-Duenas F.J."/>
            <person name="Held B."/>
            <person name="Canessa P."/>
            <person name="Larrondo L.F."/>
            <person name="Schmoll M."/>
            <person name="Druzhinina I.S."/>
            <person name="Kubicek C.P."/>
            <person name="Gaskell J.A."/>
            <person name="Kersten P."/>
            <person name="St John F."/>
            <person name="Glasner J."/>
            <person name="Sabat G."/>
            <person name="Splinter BonDurant S."/>
            <person name="Syed K."/>
            <person name="Yadav J."/>
            <person name="Mgbeahuruike A.C."/>
            <person name="Kovalchuk A."/>
            <person name="Asiegbu F.O."/>
            <person name="Lackner G."/>
            <person name="Hoffmeister D."/>
            <person name="Rencoret J."/>
            <person name="Gutierrez A."/>
            <person name="Sun H."/>
            <person name="Lindquist E."/>
            <person name="Barry K."/>
            <person name="Riley R."/>
            <person name="Grigoriev I.V."/>
            <person name="Henrissat B."/>
            <person name="Kues U."/>
            <person name="Berka R.M."/>
            <person name="Martinez A.T."/>
            <person name="Covert S.F."/>
            <person name="Blanchette R.A."/>
            <person name="Cullen D."/>
        </authorList>
    </citation>
    <scope>NUCLEOTIDE SEQUENCE [LARGE SCALE GENOMIC DNA]</scope>
    <source>
        <strain evidence="9 10">11061_1 CR5-6</strain>
    </source>
</reference>
<keyword evidence="10" id="KW-1185">Reference proteome</keyword>
<dbReference type="STRING" id="745531.A0A0C3S891"/>
<evidence type="ECO:0000256" key="2">
    <source>
        <dbReference type="ARBA" id="ARBA00022679"/>
    </source>
</evidence>
<dbReference type="GO" id="GO:0000287">
    <property type="term" value="F:magnesium ion binding"/>
    <property type="evidence" value="ECO:0007669"/>
    <property type="project" value="InterPro"/>
</dbReference>
<dbReference type="Proteomes" id="UP000053257">
    <property type="component" value="Unassembled WGS sequence"/>
</dbReference>
<evidence type="ECO:0000256" key="4">
    <source>
        <dbReference type="ARBA" id="ARBA00022832"/>
    </source>
</evidence>
<accession>A0A0C3S891</accession>
<proteinExistence type="inferred from homology"/>
<evidence type="ECO:0000256" key="7">
    <source>
        <dbReference type="ARBA" id="ARBA00023160"/>
    </source>
</evidence>
<dbReference type="Pfam" id="PF01648">
    <property type="entry name" value="ACPS"/>
    <property type="match status" value="1"/>
</dbReference>
<keyword evidence="3" id="KW-0479">Metal-binding</keyword>
<dbReference type="InterPro" id="IPR004568">
    <property type="entry name" value="Ppantetheine-prot_Trfase_dom"/>
</dbReference>
<dbReference type="InterPro" id="IPR008278">
    <property type="entry name" value="4-PPantetheinyl_Trfase_dom"/>
</dbReference>
<evidence type="ECO:0000259" key="8">
    <source>
        <dbReference type="Pfam" id="PF01648"/>
    </source>
</evidence>
<gene>
    <name evidence="9" type="ORF">PHLGIDRAFT_97620</name>
</gene>
<feature type="domain" description="4'-phosphopantetheinyl transferase" evidence="8">
    <location>
        <begin position="5"/>
        <end position="95"/>
    </location>
</feature>
<keyword evidence="4" id="KW-0276">Fatty acid metabolism</keyword>
<dbReference type="InterPro" id="IPR002582">
    <property type="entry name" value="ACPS"/>
</dbReference>
<dbReference type="HOGENOM" id="CLU_089696_3_2_1"/>
<evidence type="ECO:0000256" key="3">
    <source>
        <dbReference type="ARBA" id="ARBA00022723"/>
    </source>
</evidence>
<evidence type="ECO:0000256" key="1">
    <source>
        <dbReference type="ARBA" id="ARBA00022516"/>
    </source>
</evidence>
<dbReference type="HAMAP" id="MF_00101">
    <property type="entry name" value="AcpS"/>
    <property type="match status" value="1"/>
</dbReference>
<dbReference type="Gene3D" id="3.90.470.20">
    <property type="entry name" value="4'-phosphopantetheinyl transferase domain"/>
    <property type="match status" value="1"/>
</dbReference>
<dbReference type="OrthoDB" id="15433at2759"/>
<keyword evidence="5" id="KW-0460">Magnesium</keyword>
<organism evidence="9 10">
    <name type="scientific">Phlebiopsis gigantea (strain 11061_1 CR5-6)</name>
    <name type="common">White-rot fungus</name>
    <name type="synonym">Peniophora gigantea</name>
    <dbReference type="NCBI Taxonomy" id="745531"/>
    <lineage>
        <taxon>Eukaryota</taxon>
        <taxon>Fungi</taxon>
        <taxon>Dikarya</taxon>
        <taxon>Basidiomycota</taxon>
        <taxon>Agaricomycotina</taxon>
        <taxon>Agaricomycetes</taxon>
        <taxon>Polyporales</taxon>
        <taxon>Phanerochaetaceae</taxon>
        <taxon>Phlebiopsis</taxon>
    </lineage>
</organism>